<evidence type="ECO:0000313" key="4">
    <source>
        <dbReference type="Proteomes" id="UP000838878"/>
    </source>
</evidence>
<dbReference type="Gene3D" id="3.10.110.20">
    <property type="entry name" value="RWD domain-like"/>
    <property type="match status" value="1"/>
</dbReference>
<dbReference type="PANTHER" id="PTHR13206:SF0">
    <property type="entry name" value="E3 UBIQUITIN-PROTEIN LIGASE FANCL"/>
    <property type="match status" value="1"/>
</dbReference>
<dbReference type="SUPFAM" id="SSF57850">
    <property type="entry name" value="RING/U-box"/>
    <property type="match status" value="1"/>
</dbReference>
<dbReference type="Gene3D" id="3.30.40.10">
    <property type="entry name" value="Zinc/RING finger domain, C3HC4 (zinc finger)"/>
    <property type="match status" value="1"/>
</dbReference>
<dbReference type="InterPro" id="IPR043003">
    <property type="entry name" value="FANCL_d3_sf"/>
</dbReference>
<organism evidence="3 4">
    <name type="scientific">Brenthis ino</name>
    <name type="common">lesser marbled fritillary</name>
    <dbReference type="NCBI Taxonomy" id="405034"/>
    <lineage>
        <taxon>Eukaryota</taxon>
        <taxon>Metazoa</taxon>
        <taxon>Ecdysozoa</taxon>
        <taxon>Arthropoda</taxon>
        <taxon>Hexapoda</taxon>
        <taxon>Insecta</taxon>
        <taxon>Pterygota</taxon>
        <taxon>Neoptera</taxon>
        <taxon>Endopterygota</taxon>
        <taxon>Lepidoptera</taxon>
        <taxon>Glossata</taxon>
        <taxon>Ditrysia</taxon>
        <taxon>Papilionoidea</taxon>
        <taxon>Nymphalidae</taxon>
        <taxon>Heliconiinae</taxon>
        <taxon>Argynnini</taxon>
        <taxon>Brenthis</taxon>
    </lineage>
</organism>
<dbReference type="GO" id="GO:0006513">
    <property type="term" value="P:protein monoubiquitination"/>
    <property type="evidence" value="ECO:0007669"/>
    <property type="project" value="TreeGrafter"/>
</dbReference>
<dbReference type="Proteomes" id="UP000838878">
    <property type="component" value="Chromosome 8"/>
</dbReference>
<dbReference type="Pfam" id="PF18891">
    <property type="entry name" value="FANCL_d3"/>
    <property type="match status" value="1"/>
</dbReference>
<dbReference type="GO" id="GO:0036297">
    <property type="term" value="P:interstrand cross-link repair"/>
    <property type="evidence" value="ECO:0007669"/>
    <property type="project" value="InterPro"/>
</dbReference>
<proteinExistence type="predicted"/>
<dbReference type="CDD" id="cd23832">
    <property type="entry name" value="DRWD-C_FANCL"/>
    <property type="match status" value="1"/>
</dbReference>
<evidence type="ECO:0000259" key="2">
    <source>
        <dbReference type="Pfam" id="PF18891"/>
    </source>
</evidence>
<keyword evidence="4" id="KW-1185">Reference proteome</keyword>
<dbReference type="InterPro" id="IPR044037">
    <property type="entry name" value="FANCL_d3"/>
</dbReference>
<gene>
    <name evidence="3" type="ORF">BINO364_LOCUS14782</name>
</gene>
<protein>
    <recommendedName>
        <fullName evidence="5">RING-type domain-containing protein</fullName>
    </recommendedName>
</protein>
<dbReference type="OrthoDB" id="10263265at2759"/>
<dbReference type="EMBL" id="OV170228">
    <property type="protein sequence ID" value="CAH0729725.1"/>
    <property type="molecule type" value="Genomic_DNA"/>
</dbReference>
<dbReference type="PANTHER" id="PTHR13206">
    <property type="entry name" value="UBIQUITIN LIGASE PROTEIN PHF9 FANCONI ANEMIA GROUP L PROTEIN"/>
    <property type="match status" value="1"/>
</dbReference>
<evidence type="ECO:0008006" key="5">
    <source>
        <dbReference type="Google" id="ProtNLM"/>
    </source>
</evidence>
<name>A0A8J9VN06_9NEOP</name>
<dbReference type="GO" id="GO:0043240">
    <property type="term" value="C:Fanconi anaemia nuclear complex"/>
    <property type="evidence" value="ECO:0007669"/>
    <property type="project" value="InterPro"/>
</dbReference>
<dbReference type="InterPro" id="IPR026848">
    <property type="entry name" value="Fancl"/>
</dbReference>
<accession>A0A8J9VN06</accession>
<reference evidence="3" key="1">
    <citation type="submission" date="2021-12" db="EMBL/GenBank/DDBJ databases">
        <authorList>
            <person name="Martin H S."/>
        </authorList>
    </citation>
    <scope>NUCLEOTIDE SEQUENCE</scope>
</reference>
<evidence type="ECO:0000259" key="1">
    <source>
        <dbReference type="Pfam" id="PF11793"/>
    </source>
</evidence>
<evidence type="ECO:0000313" key="3">
    <source>
        <dbReference type="EMBL" id="CAH0729725.1"/>
    </source>
</evidence>
<feature type="non-terminal residue" evidence="3">
    <location>
        <position position="312"/>
    </location>
</feature>
<dbReference type="SMART" id="SM01197">
    <property type="entry name" value="FANCL_C"/>
    <property type="match status" value="1"/>
</dbReference>
<sequence length="312" mass="35958">MNMFQDLLLKKDCSSASQFFDRLHTHFCNKPKKILDTNNLELIDEELIEEIKSLSLDLSICFGKSLRDLKCSIMDEENLRTHDIFLKYKSHRKIMVSNVNLPYSQLQDREYSSVDEVVTVFIHYIKSLGAYFNELESIDRLFKVMEPVRPTFKDDYRRISLDERVWLHIEITSNGLAANVHLVGQSEEWHDKLQDRLLSWDHDKEIVENIMTIFDLMKKSHPLKVIEMNTDAIDKKEVEAPSCGICFCVELPDNPGVPQPLCQNTKCGVYFHKSCLFQWLVACEGGRIPAFGVANGSCPTCLQPITCSEKDS</sequence>
<dbReference type="AlphaFoldDB" id="A0A8J9VN06"/>
<dbReference type="InterPro" id="IPR026850">
    <property type="entry name" value="FANCL_C"/>
</dbReference>
<feature type="domain" description="FANCL UBC-like" evidence="2">
    <location>
        <begin position="131"/>
        <end position="216"/>
    </location>
</feature>
<dbReference type="GO" id="GO:0061630">
    <property type="term" value="F:ubiquitin protein ligase activity"/>
    <property type="evidence" value="ECO:0007669"/>
    <property type="project" value="TreeGrafter"/>
</dbReference>
<dbReference type="Pfam" id="PF11793">
    <property type="entry name" value="FANCL_C"/>
    <property type="match status" value="1"/>
</dbReference>
<dbReference type="InterPro" id="IPR013083">
    <property type="entry name" value="Znf_RING/FYVE/PHD"/>
</dbReference>
<feature type="domain" description="FANCL C-terminal" evidence="1">
    <location>
        <begin position="242"/>
        <end position="308"/>
    </location>
</feature>